<gene>
    <name evidence="9" type="ORF">SAMN02745248_01304</name>
</gene>
<protein>
    <recommendedName>
        <fullName evidence="3">N-acetylmuramoyl-L-alanine amidase</fullName>
        <ecNumber evidence="3">3.5.1.28</ecNumber>
    </recommendedName>
</protein>
<evidence type="ECO:0000313" key="9">
    <source>
        <dbReference type="EMBL" id="SHJ91629.1"/>
    </source>
</evidence>
<dbReference type="InterPro" id="IPR051206">
    <property type="entry name" value="NAMLAA_amidase_2"/>
</dbReference>
<dbReference type="InterPro" id="IPR002477">
    <property type="entry name" value="Peptidoglycan-bd-like"/>
</dbReference>
<keyword evidence="5" id="KW-0749">Sporulation</keyword>
<dbReference type="InterPro" id="IPR036365">
    <property type="entry name" value="PGBD-like_sf"/>
</dbReference>
<dbReference type="SUPFAM" id="SSF47090">
    <property type="entry name" value="PGBD-like"/>
    <property type="match status" value="1"/>
</dbReference>
<evidence type="ECO:0000256" key="1">
    <source>
        <dbReference type="ARBA" id="ARBA00001561"/>
    </source>
</evidence>
<feature type="domain" description="N-acetylmuramoyl-L-alanine amidase" evidence="8">
    <location>
        <begin position="9"/>
        <end position="151"/>
    </location>
</feature>
<evidence type="ECO:0000313" key="10">
    <source>
        <dbReference type="Proteomes" id="UP000183952"/>
    </source>
</evidence>
<dbReference type="InterPro" id="IPR036366">
    <property type="entry name" value="PGBDSf"/>
</dbReference>
<organism evidence="9 10">
    <name type="scientific">Hathewaya proteolytica DSM 3090</name>
    <dbReference type="NCBI Taxonomy" id="1121331"/>
    <lineage>
        <taxon>Bacteria</taxon>
        <taxon>Bacillati</taxon>
        <taxon>Bacillota</taxon>
        <taxon>Clostridia</taxon>
        <taxon>Eubacteriales</taxon>
        <taxon>Clostridiaceae</taxon>
        <taxon>Hathewaya</taxon>
    </lineage>
</organism>
<keyword evidence="4" id="KW-0378">Hydrolase</keyword>
<evidence type="ECO:0000256" key="2">
    <source>
        <dbReference type="ARBA" id="ARBA00007553"/>
    </source>
</evidence>
<dbReference type="SUPFAM" id="SSF55846">
    <property type="entry name" value="N-acetylmuramoyl-L-alanine amidase-like"/>
    <property type="match status" value="1"/>
</dbReference>
<dbReference type="CDD" id="cd06583">
    <property type="entry name" value="PGRP"/>
    <property type="match status" value="1"/>
</dbReference>
<dbReference type="GO" id="GO:0008745">
    <property type="term" value="F:N-acetylmuramoyl-L-alanine amidase activity"/>
    <property type="evidence" value="ECO:0007669"/>
    <property type="project" value="UniProtKB-EC"/>
</dbReference>
<keyword evidence="6" id="KW-0178">Competence</keyword>
<reference evidence="9 10" key="1">
    <citation type="submission" date="2016-11" db="EMBL/GenBank/DDBJ databases">
        <authorList>
            <person name="Jaros S."/>
            <person name="Januszkiewicz K."/>
            <person name="Wedrychowicz H."/>
        </authorList>
    </citation>
    <scope>NUCLEOTIDE SEQUENCE [LARGE SCALE GENOMIC DNA]</scope>
    <source>
        <strain evidence="9 10">DSM 3090</strain>
    </source>
</reference>
<evidence type="ECO:0000256" key="7">
    <source>
        <dbReference type="ARBA" id="ARBA00023316"/>
    </source>
</evidence>
<dbReference type="GO" id="GO:0071555">
    <property type="term" value="P:cell wall organization"/>
    <property type="evidence" value="ECO:0007669"/>
    <property type="project" value="UniProtKB-KW"/>
</dbReference>
<keyword evidence="7" id="KW-0961">Cell wall biogenesis/degradation</keyword>
<name>A0A1M6N7F8_9CLOT</name>
<evidence type="ECO:0000256" key="3">
    <source>
        <dbReference type="ARBA" id="ARBA00011901"/>
    </source>
</evidence>
<dbReference type="AlphaFoldDB" id="A0A1M6N7F8"/>
<dbReference type="GO" id="GO:0030420">
    <property type="term" value="P:establishment of competence for transformation"/>
    <property type="evidence" value="ECO:0007669"/>
    <property type="project" value="UniProtKB-KW"/>
</dbReference>
<evidence type="ECO:0000259" key="8">
    <source>
        <dbReference type="SMART" id="SM00644"/>
    </source>
</evidence>
<comment type="catalytic activity">
    <reaction evidence="1">
        <text>Hydrolyzes the link between N-acetylmuramoyl residues and L-amino acid residues in certain cell-wall glycopeptides.</text>
        <dbReference type="EC" id="3.5.1.28"/>
    </reaction>
</comment>
<dbReference type="GO" id="GO:0009254">
    <property type="term" value="P:peptidoglycan turnover"/>
    <property type="evidence" value="ECO:0007669"/>
    <property type="project" value="TreeGrafter"/>
</dbReference>
<dbReference type="Pfam" id="PF01510">
    <property type="entry name" value="Amidase_2"/>
    <property type="match status" value="1"/>
</dbReference>
<dbReference type="PANTHER" id="PTHR30417">
    <property type="entry name" value="N-ACETYLMURAMOYL-L-ALANINE AMIDASE AMID"/>
    <property type="match status" value="1"/>
</dbReference>
<dbReference type="GO" id="GO:0009253">
    <property type="term" value="P:peptidoglycan catabolic process"/>
    <property type="evidence" value="ECO:0007669"/>
    <property type="project" value="InterPro"/>
</dbReference>
<comment type="similarity">
    <text evidence="2">Belongs to the N-acetylmuramoyl-L-alanine amidase 2 family.</text>
</comment>
<dbReference type="Proteomes" id="UP000183952">
    <property type="component" value="Unassembled WGS sequence"/>
</dbReference>
<dbReference type="SMART" id="SM00644">
    <property type="entry name" value="Ami_2"/>
    <property type="match status" value="1"/>
</dbReference>
<dbReference type="InterPro" id="IPR002502">
    <property type="entry name" value="Amidase_domain"/>
</dbReference>
<dbReference type="PANTHER" id="PTHR30417:SF11">
    <property type="entry name" value="N-ACETYLMURAMOYL-L-ALANINE AMIDASE XLYA"/>
    <property type="match status" value="1"/>
</dbReference>
<dbReference type="Gene3D" id="3.40.80.10">
    <property type="entry name" value="Peptidoglycan recognition protein-like"/>
    <property type="match status" value="1"/>
</dbReference>
<keyword evidence="10" id="KW-1185">Reference proteome</keyword>
<dbReference type="GO" id="GO:0030435">
    <property type="term" value="P:sporulation resulting in formation of a cellular spore"/>
    <property type="evidence" value="ECO:0007669"/>
    <property type="project" value="UniProtKB-KW"/>
</dbReference>
<proteinExistence type="inferred from homology"/>
<dbReference type="EMBL" id="FRAD01000009">
    <property type="protein sequence ID" value="SHJ91629.1"/>
    <property type="molecule type" value="Genomic_DNA"/>
</dbReference>
<dbReference type="Gene3D" id="1.10.101.10">
    <property type="entry name" value="PGBD-like superfamily/PGBD"/>
    <property type="match status" value="1"/>
</dbReference>
<dbReference type="RefSeq" id="WP_072903313.1">
    <property type="nucleotide sequence ID" value="NZ_FRAD01000009.1"/>
</dbReference>
<dbReference type="STRING" id="1121331.SAMN02745248_01304"/>
<evidence type="ECO:0000256" key="4">
    <source>
        <dbReference type="ARBA" id="ARBA00022801"/>
    </source>
</evidence>
<evidence type="ECO:0000256" key="5">
    <source>
        <dbReference type="ARBA" id="ARBA00022969"/>
    </source>
</evidence>
<accession>A0A1M6N7F8</accession>
<dbReference type="EC" id="3.5.1.28" evidence="3"/>
<evidence type="ECO:0000256" key="6">
    <source>
        <dbReference type="ARBA" id="ARBA00023287"/>
    </source>
</evidence>
<dbReference type="InterPro" id="IPR036505">
    <property type="entry name" value="Amidase/PGRP_sf"/>
</dbReference>
<dbReference type="Pfam" id="PF01471">
    <property type="entry name" value="PG_binding_1"/>
    <property type="match status" value="1"/>
</dbReference>
<sequence>MEIIMKHINRNYSVGRKIKAEFIVIHETDNKRRGADAEAHYRYWNSNTSANTSVHYVVDDKKAIQLLHHDEKAWHVGDNVGYSKITNNNSIGIEICVNEDGDFEKAYLNCTELVAIIMKQSNIPIENVVRHFDASGKNCPRNIIKNNLWERFKEEVLRKFNKTEKIHFNQQTKWIQILANQLNIKDMNNQSLVVDGILGERTLHAIKKLPVLKKWCSYAVAVKHIQNLLGINADGIFGDKTEQKVKAWQKSKLLIEDGVVGYDTWKSFSE</sequence>